<dbReference type="InterPro" id="IPR035892">
    <property type="entry name" value="C2_domain_sf"/>
</dbReference>
<dbReference type="AlphaFoldDB" id="A0A914RG73"/>
<dbReference type="Proteomes" id="UP000887564">
    <property type="component" value="Unplaced"/>
</dbReference>
<name>A0A914RG73_PAREQ</name>
<dbReference type="PROSITE" id="PS50004">
    <property type="entry name" value="C2"/>
    <property type="match status" value="1"/>
</dbReference>
<evidence type="ECO:0000256" key="1">
    <source>
        <dbReference type="SAM" id="MobiDB-lite"/>
    </source>
</evidence>
<evidence type="ECO:0000313" key="3">
    <source>
        <dbReference type="Proteomes" id="UP000887564"/>
    </source>
</evidence>
<dbReference type="InterPro" id="IPR043549">
    <property type="entry name" value="C2C4C/C2C4D"/>
</dbReference>
<dbReference type="Gene3D" id="2.60.40.150">
    <property type="entry name" value="C2 domain"/>
    <property type="match status" value="1"/>
</dbReference>
<dbReference type="WBParaSite" id="PEQ_0000549301-mRNA-1">
    <property type="protein sequence ID" value="PEQ_0000549301-mRNA-1"/>
    <property type="gene ID" value="PEQ_0000549301"/>
</dbReference>
<dbReference type="PANTHER" id="PTHR46291">
    <property type="entry name" value="C2 DOMAIN-CONTAINING PROTEIN"/>
    <property type="match status" value="1"/>
</dbReference>
<dbReference type="Pfam" id="PF00168">
    <property type="entry name" value="C2"/>
    <property type="match status" value="1"/>
</dbReference>
<keyword evidence="3" id="KW-1185">Reference proteome</keyword>
<feature type="domain" description="C2" evidence="2">
    <location>
        <begin position="76"/>
        <end position="194"/>
    </location>
</feature>
<dbReference type="PANTHER" id="PTHR46291:SF4">
    <property type="entry name" value="C2 CALCIUM-DEPENDENT DOMAIN-CONTAINING PROTEIN 4C-LIKE"/>
    <property type="match status" value="1"/>
</dbReference>
<feature type="region of interest" description="Disordered" evidence="1">
    <location>
        <begin position="1"/>
        <end position="28"/>
    </location>
</feature>
<reference evidence="4" key="1">
    <citation type="submission" date="2022-11" db="UniProtKB">
        <authorList>
            <consortium name="WormBaseParasite"/>
        </authorList>
    </citation>
    <scope>IDENTIFICATION</scope>
</reference>
<dbReference type="InterPro" id="IPR000008">
    <property type="entry name" value="C2_dom"/>
</dbReference>
<evidence type="ECO:0000313" key="4">
    <source>
        <dbReference type="WBParaSite" id="PEQ_0000549301-mRNA-1"/>
    </source>
</evidence>
<dbReference type="SUPFAM" id="SSF49562">
    <property type="entry name" value="C2 domain (Calcium/lipid-binding domain, CaLB)"/>
    <property type="match status" value="1"/>
</dbReference>
<sequence>TATSSNSVPDIANTAAVPTSSSWPESEPRPTGLGLIHCSLQHFPIRKRLRVSILKAEGAQRGCSILRYILHSDPSSLKDLLKAEDAKKMHAFYRDRLLYVCRLAGQLKPELEIHAFCKLSILPGGKSQNSIVKRGRDVVFNQEFFFDGITSEDLDEKCLSITVCHQSMQKLQKDVVIGDLYLPLKNLSELRSKK</sequence>
<accession>A0A914RG73</accession>
<evidence type="ECO:0000259" key="2">
    <source>
        <dbReference type="PROSITE" id="PS50004"/>
    </source>
</evidence>
<proteinExistence type="predicted"/>
<protein>
    <submittedName>
        <fullName evidence="4">C2 domain-containing protein</fullName>
    </submittedName>
</protein>
<organism evidence="3 4">
    <name type="scientific">Parascaris equorum</name>
    <name type="common">Equine roundworm</name>
    <dbReference type="NCBI Taxonomy" id="6256"/>
    <lineage>
        <taxon>Eukaryota</taxon>
        <taxon>Metazoa</taxon>
        <taxon>Ecdysozoa</taxon>
        <taxon>Nematoda</taxon>
        <taxon>Chromadorea</taxon>
        <taxon>Rhabditida</taxon>
        <taxon>Spirurina</taxon>
        <taxon>Ascaridomorpha</taxon>
        <taxon>Ascaridoidea</taxon>
        <taxon>Ascarididae</taxon>
        <taxon>Parascaris</taxon>
    </lineage>
</organism>